<dbReference type="RefSeq" id="WP_207566784.1">
    <property type="nucleotide sequence ID" value="NZ_CP071446.1"/>
</dbReference>
<dbReference type="PRINTS" id="PR00469">
    <property type="entry name" value="PNDRDTASEII"/>
</dbReference>
<dbReference type="Pfam" id="PF14691">
    <property type="entry name" value="Fer4_20"/>
    <property type="match status" value="1"/>
</dbReference>
<feature type="domain" description="4Fe-4S ferredoxin-type" evidence="4">
    <location>
        <begin position="42"/>
        <end position="72"/>
    </location>
</feature>
<sequence length="619" mass="69858">MKKNTTAEKDFFAPIKAWKFLFKKPVTIKVPYVKREAAERYRGFHINDWEKCIGCGTCAKICPTDAIKMEEIREIPQKYGEKPQRPVIDYGRCSFCAMCVDICTTGSLKMTREYVHISKDPEDFIFIPTEKGIHGIENVPIGWTRDENSDLLELERVEMEMLQGSERVKSFIEYVKGYSKEQAMHEAARCVECAICTDRCPEHMQIPEYIKSIWKDDLNEALRWLMKGKESENYFGANPFSGVCGRVCTHKCEEACSLNNRGEAIAIRWLKRYIVDNIPEEDYGKILDIKPSPKNKKVAIVGSGPAGLSAAYFLATMGYEVDVYESLGKPGGVMRYGIPSYRLPDEILDKDIAFIQALGVKIFVGVAVGKDIKFEELKEKYDAVFVSTGFSLGRSTGIPGTEHPDVVQALPLLREIRDYLRNGGAKPKVPKSLVVIGGGNVAMDVARSIARLQMQEYGKVDVKVTSLERNYEEMPADMEEIEEGLEEGVKFYPGWGPIKVKVENDKVIGVELKKCVQVFDENGKFSPQFNENEKTFLNGEMVVEAIGQAPDYSYLPEDIKNKIEFIRGRLLTNEYRQTSIKWLFAGGDIVNGPDIIHGVADGYWAARGIDEYLSQKKEG</sequence>
<dbReference type="Proteomes" id="UP000671862">
    <property type="component" value="Chromosome"/>
</dbReference>
<dbReference type="InterPro" id="IPR028261">
    <property type="entry name" value="DPD_II"/>
</dbReference>
<dbReference type="CDD" id="cd10549">
    <property type="entry name" value="MtMvhB_like"/>
    <property type="match status" value="1"/>
</dbReference>
<evidence type="ECO:0000259" key="4">
    <source>
        <dbReference type="PROSITE" id="PS51379"/>
    </source>
</evidence>
<dbReference type="PRINTS" id="PR00368">
    <property type="entry name" value="FADPNR"/>
</dbReference>
<reference evidence="5 6" key="1">
    <citation type="submission" date="2021-03" db="EMBL/GenBank/DDBJ databases">
        <title>Thermosipho ferrireducens sp.nov., an anaerobic thermophilic iron-reducing bacterium isolated from a deep-sea hydrothermal sulfide deposits.</title>
        <authorList>
            <person name="Zeng X."/>
            <person name="Chen Y."/>
            <person name="Shao Z."/>
        </authorList>
    </citation>
    <scope>NUCLEOTIDE SEQUENCE [LARGE SCALE GENOMIC DNA]</scope>
    <source>
        <strain evidence="5 6">JL129W03</strain>
    </source>
</reference>
<dbReference type="Pfam" id="PF07992">
    <property type="entry name" value="Pyr_redox_2"/>
    <property type="match status" value="1"/>
</dbReference>
<dbReference type="SUPFAM" id="SSF51971">
    <property type="entry name" value="Nucleotide-binding domain"/>
    <property type="match status" value="1"/>
</dbReference>
<dbReference type="PROSITE" id="PS00198">
    <property type="entry name" value="4FE4S_FER_1"/>
    <property type="match status" value="2"/>
</dbReference>
<evidence type="ECO:0000313" key="5">
    <source>
        <dbReference type="EMBL" id="QTA38063.1"/>
    </source>
</evidence>
<keyword evidence="3" id="KW-0411">Iron-sulfur</keyword>
<dbReference type="Gene3D" id="1.10.1060.10">
    <property type="entry name" value="Alpha-helical ferredoxin"/>
    <property type="match status" value="1"/>
</dbReference>
<dbReference type="InterPro" id="IPR017896">
    <property type="entry name" value="4Fe4S_Fe-S-bd"/>
</dbReference>
<dbReference type="InterPro" id="IPR017900">
    <property type="entry name" value="4Fe4S_Fe_S_CS"/>
</dbReference>
<protein>
    <submittedName>
        <fullName evidence="5">FAD-dependent oxidoreductase</fullName>
    </submittedName>
</protein>
<gene>
    <name evidence="5" type="ORF">JYK00_00495</name>
</gene>
<dbReference type="Gene3D" id="3.50.50.60">
    <property type="entry name" value="FAD/NAD(P)-binding domain"/>
    <property type="match status" value="2"/>
</dbReference>
<feature type="domain" description="4Fe-4S ferredoxin-type" evidence="4">
    <location>
        <begin position="84"/>
        <end position="113"/>
    </location>
</feature>
<dbReference type="SUPFAM" id="SSF46548">
    <property type="entry name" value="alpha-helical ferredoxin"/>
    <property type="match status" value="1"/>
</dbReference>
<dbReference type="PANTHER" id="PTHR42783:SF3">
    <property type="entry name" value="GLUTAMATE SYNTHASE [NADPH] SMALL CHAIN-RELATED"/>
    <property type="match status" value="1"/>
</dbReference>
<dbReference type="EMBL" id="CP071446">
    <property type="protein sequence ID" value="QTA38063.1"/>
    <property type="molecule type" value="Genomic_DNA"/>
</dbReference>
<dbReference type="NCBIfam" id="NF010590">
    <property type="entry name" value="PRK13984.1"/>
    <property type="match status" value="1"/>
</dbReference>
<keyword evidence="1" id="KW-0479">Metal-binding</keyword>
<dbReference type="PROSITE" id="PS51379">
    <property type="entry name" value="4FE4S_FER_2"/>
    <property type="match status" value="3"/>
</dbReference>
<proteinExistence type="predicted"/>
<keyword evidence="2" id="KW-0408">Iron</keyword>
<keyword evidence="6" id="KW-1185">Reference proteome</keyword>
<dbReference type="Gene3D" id="3.30.70.3270">
    <property type="match status" value="1"/>
</dbReference>
<organism evidence="5 6">
    <name type="scientific">Thermosipho ferrireducens</name>
    <dbReference type="NCBI Taxonomy" id="2571116"/>
    <lineage>
        <taxon>Bacteria</taxon>
        <taxon>Thermotogati</taxon>
        <taxon>Thermotogota</taxon>
        <taxon>Thermotogae</taxon>
        <taxon>Thermotogales</taxon>
        <taxon>Fervidobacteriaceae</taxon>
        <taxon>Thermosipho</taxon>
    </lineage>
</organism>
<dbReference type="InterPro" id="IPR036188">
    <property type="entry name" value="FAD/NAD-bd_sf"/>
</dbReference>
<evidence type="ECO:0000256" key="1">
    <source>
        <dbReference type="ARBA" id="ARBA00022723"/>
    </source>
</evidence>
<evidence type="ECO:0000313" key="6">
    <source>
        <dbReference type="Proteomes" id="UP000671862"/>
    </source>
</evidence>
<dbReference type="InterPro" id="IPR023753">
    <property type="entry name" value="FAD/NAD-binding_dom"/>
</dbReference>
<dbReference type="SUPFAM" id="SSF54862">
    <property type="entry name" value="4Fe-4S ferredoxins"/>
    <property type="match status" value="1"/>
</dbReference>
<feature type="domain" description="4Fe-4S ferredoxin-type" evidence="4">
    <location>
        <begin position="181"/>
        <end position="209"/>
    </location>
</feature>
<evidence type="ECO:0000256" key="2">
    <source>
        <dbReference type="ARBA" id="ARBA00023004"/>
    </source>
</evidence>
<dbReference type="Pfam" id="PF12838">
    <property type="entry name" value="Fer4_7"/>
    <property type="match status" value="1"/>
</dbReference>
<dbReference type="PANTHER" id="PTHR42783">
    <property type="entry name" value="GLUTAMATE SYNTHASE [NADPH] SMALL CHAIN"/>
    <property type="match status" value="1"/>
</dbReference>
<accession>A0ABX7S823</accession>
<evidence type="ECO:0000256" key="3">
    <source>
        <dbReference type="ARBA" id="ARBA00023014"/>
    </source>
</evidence>
<name>A0ABX7S823_9BACT</name>
<dbReference type="InterPro" id="IPR009051">
    <property type="entry name" value="Helical_ferredxn"/>
</dbReference>